<evidence type="ECO:0000313" key="2">
    <source>
        <dbReference type="Proteomes" id="UP001596417"/>
    </source>
</evidence>
<organism evidence="1 2">
    <name type="scientific">Halocatena marina</name>
    <dbReference type="NCBI Taxonomy" id="2934937"/>
    <lineage>
        <taxon>Archaea</taxon>
        <taxon>Methanobacteriati</taxon>
        <taxon>Methanobacteriota</taxon>
        <taxon>Stenosarchaea group</taxon>
        <taxon>Halobacteria</taxon>
        <taxon>Halobacteriales</taxon>
        <taxon>Natronomonadaceae</taxon>
        <taxon>Halocatena</taxon>
    </lineage>
</organism>
<evidence type="ECO:0000313" key="1">
    <source>
        <dbReference type="EMBL" id="MFC7188872.1"/>
    </source>
</evidence>
<dbReference type="EMBL" id="JBHTAX010000001">
    <property type="protein sequence ID" value="MFC7188872.1"/>
    <property type="molecule type" value="Genomic_DNA"/>
</dbReference>
<dbReference type="Proteomes" id="UP001596417">
    <property type="component" value="Unassembled WGS sequence"/>
</dbReference>
<name>A0ABD5YJ22_9EURY</name>
<comment type="caution">
    <text evidence="1">The sequence shown here is derived from an EMBL/GenBank/DDBJ whole genome shotgun (WGS) entry which is preliminary data.</text>
</comment>
<gene>
    <name evidence="1" type="ORF">ACFQL7_02770</name>
</gene>
<accession>A0ABD5YJ22</accession>
<dbReference type="AlphaFoldDB" id="A0ABD5YJ22"/>
<dbReference type="RefSeq" id="WP_390204510.1">
    <property type="nucleotide sequence ID" value="NZ_JBHSZC010000001.1"/>
</dbReference>
<keyword evidence="2" id="KW-1185">Reference proteome</keyword>
<proteinExistence type="predicted"/>
<protein>
    <submittedName>
        <fullName evidence="1">Uncharacterized protein</fullName>
    </submittedName>
</protein>
<sequence>MVETEGVYPPSLIADVVDAKFSHLIDDTICFGGECEYAQAHNWWLTSIFTSQCSQRATARYTCAACMRRVKIVVDLPSLTYLEYSDPDDVVDELIDYDGFTSKSMI</sequence>
<reference evidence="1 2" key="1">
    <citation type="journal article" date="2019" name="Int. J. Syst. Evol. Microbiol.">
        <title>The Global Catalogue of Microorganisms (GCM) 10K type strain sequencing project: providing services to taxonomists for standard genome sequencing and annotation.</title>
        <authorList>
            <consortium name="The Broad Institute Genomics Platform"/>
            <consortium name="The Broad Institute Genome Sequencing Center for Infectious Disease"/>
            <person name="Wu L."/>
            <person name="Ma J."/>
        </authorList>
    </citation>
    <scope>NUCLEOTIDE SEQUENCE [LARGE SCALE GENOMIC DNA]</scope>
    <source>
        <strain evidence="1 2">RDMS1</strain>
    </source>
</reference>